<dbReference type="InterPro" id="IPR002328">
    <property type="entry name" value="ADH_Zn_CS"/>
</dbReference>
<evidence type="ECO:0000256" key="3">
    <source>
        <dbReference type="ARBA" id="ARBA00022723"/>
    </source>
</evidence>
<reference evidence="7 8" key="1">
    <citation type="submission" date="2021-07" db="EMBL/GenBank/DDBJ databases">
        <title>Genome data of Colletotrichum spaethianum.</title>
        <authorList>
            <person name="Utami Y.D."/>
            <person name="Hiruma K."/>
        </authorList>
    </citation>
    <scope>NUCLEOTIDE SEQUENCE [LARGE SCALE GENOMIC DNA]</scope>
    <source>
        <strain evidence="7 8">MAFF 242679</strain>
    </source>
</reference>
<comment type="cofactor">
    <cofactor evidence="1">
        <name>Zn(2+)</name>
        <dbReference type="ChEBI" id="CHEBI:29105"/>
    </cofactor>
</comment>
<dbReference type="EMBL" id="BPPX01000003">
    <property type="protein sequence ID" value="GJC78861.1"/>
    <property type="molecule type" value="Genomic_DNA"/>
</dbReference>
<proteinExistence type="inferred from homology"/>
<keyword evidence="5" id="KW-0560">Oxidoreductase</keyword>
<name>A0AA37GEA5_9PEZI</name>
<dbReference type="Gene3D" id="3.90.180.10">
    <property type="entry name" value="Medium-chain alcohol dehydrogenases, catalytic domain"/>
    <property type="match status" value="1"/>
</dbReference>
<dbReference type="AlphaFoldDB" id="A0AA37GEA5"/>
<organism evidence="7 8">
    <name type="scientific">Colletotrichum liriopes</name>
    <dbReference type="NCBI Taxonomy" id="708192"/>
    <lineage>
        <taxon>Eukaryota</taxon>
        <taxon>Fungi</taxon>
        <taxon>Dikarya</taxon>
        <taxon>Ascomycota</taxon>
        <taxon>Pezizomycotina</taxon>
        <taxon>Sordariomycetes</taxon>
        <taxon>Hypocreomycetidae</taxon>
        <taxon>Glomerellales</taxon>
        <taxon>Glomerellaceae</taxon>
        <taxon>Colletotrichum</taxon>
        <taxon>Colletotrichum spaethianum species complex</taxon>
    </lineage>
</organism>
<dbReference type="Pfam" id="PF08240">
    <property type="entry name" value="ADH_N"/>
    <property type="match status" value="1"/>
</dbReference>
<keyword evidence="4" id="KW-0862">Zinc</keyword>
<dbReference type="InterPro" id="IPR013154">
    <property type="entry name" value="ADH-like_N"/>
</dbReference>
<dbReference type="GO" id="GO:0034079">
    <property type="term" value="P:butanediol biosynthetic process"/>
    <property type="evidence" value="ECO:0007669"/>
    <property type="project" value="TreeGrafter"/>
</dbReference>
<gene>
    <name evidence="7" type="ORF">ColLi_01699</name>
</gene>
<evidence type="ECO:0000256" key="4">
    <source>
        <dbReference type="ARBA" id="ARBA00022833"/>
    </source>
</evidence>
<evidence type="ECO:0000256" key="5">
    <source>
        <dbReference type="ARBA" id="ARBA00023002"/>
    </source>
</evidence>
<evidence type="ECO:0000256" key="1">
    <source>
        <dbReference type="ARBA" id="ARBA00001947"/>
    </source>
</evidence>
<accession>A0AA37GEA5</accession>
<comment type="caution">
    <text evidence="7">The sequence shown here is derived from an EMBL/GenBank/DDBJ whole genome shotgun (WGS) entry which is preliminary data.</text>
</comment>
<keyword evidence="3" id="KW-0479">Metal-binding</keyword>
<dbReference type="GO" id="GO:0008270">
    <property type="term" value="F:zinc ion binding"/>
    <property type="evidence" value="ECO:0007669"/>
    <property type="project" value="InterPro"/>
</dbReference>
<protein>
    <submittedName>
        <fullName evidence="7">(R,R)-butanediol dehydrogenase</fullName>
    </submittedName>
</protein>
<dbReference type="PANTHER" id="PTHR43161:SF23">
    <property type="entry name" value="(R,R)-BUTANEDIOL DEHYDROGENASE-RELATED"/>
    <property type="match status" value="1"/>
</dbReference>
<evidence type="ECO:0000313" key="7">
    <source>
        <dbReference type="EMBL" id="GJC78861.1"/>
    </source>
</evidence>
<sequence length="170" mass="17798">MATFLLEINPIAHHFSSPAPDCPAFVGICGTDLHEYLGGPNFCPASRHPVTGDAIPVTLGHEFSGVIKEIGSNVRADHLKIGLPCAVQPTVYCGKCAACDAGAENACHTGGFIGLSGGGGGLSEAVSVPADQVFPLPEGCLSSWAHWWSRFLLLGMPSLPVPSHLSRRLW</sequence>
<feature type="domain" description="Alcohol dehydrogenase-like N-terminal" evidence="6">
    <location>
        <begin position="25"/>
        <end position="138"/>
    </location>
</feature>
<comment type="similarity">
    <text evidence="2">Belongs to the zinc-containing alcohol dehydrogenase family.</text>
</comment>
<dbReference type="PROSITE" id="PS00059">
    <property type="entry name" value="ADH_ZINC"/>
    <property type="match status" value="1"/>
</dbReference>
<dbReference type="Proteomes" id="UP001055172">
    <property type="component" value="Unassembled WGS sequence"/>
</dbReference>
<dbReference type="GO" id="GO:0005737">
    <property type="term" value="C:cytoplasm"/>
    <property type="evidence" value="ECO:0007669"/>
    <property type="project" value="TreeGrafter"/>
</dbReference>
<evidence type="ECO:0000259" key="6">
    <source>
        <dbReference type="Pfam" id="PF08240"/>
    </source>
</evidence>
<dbReference type="SUPFAM" id="SSF50129">
    <property type="entry name" value="GroES-like"/>
    <property type="match status" value="1"/>
</dbReference>
<dbReference type="PANTHER" id="PTHR43161">
    <property type="entry name" value="SORBITOL DEHYDROGENASE"/>
    <property type="match status" value="1"/>
</dbReference>
<evidence type="ECO:0000256" key="2">
    <source>
        <dbReference type="ARBA" id="ARBA00008072"/>
    </source>
</evidence>
<dbReference type="GO" id="GO:0000721">
    <property type="term" value="F:(R,R)-butanediol dehydrogenase activity"/>
    <property type="evidence" value="ECO:0007669"/>
    <property type="project" value="TreeGrafter"/>
</dbReference>
<keyword evidence="8" id="KW-1185">Reference proteome</keyword>
<evidence type="ECO:0000313" key="8">
    <source>
        <dbReference type="Proteomes" id="UP001055172"/>
    </source>
</evidence>
<dbReference type="InterPro" id="IPR011032">
    <property type="entry name" value="GroES-like_sf"/>
</dbReference>